<dbReference type="EMBL" id="PTIY01000007">
    <property type="protein sequence ID" value="PPK71581.1"/>
    <property type="molecule type" value="Genomic_DNA"/>
</dbReference>
<keyword evidence="2" id="KW-1185">Reference proteome</keyword>
<organism evidence="1 2">
    <name type="scientific">Methylobacter tundripaludum</name>
    <dbReference type="NCBI Taxonomy" id="173365"/>
    <lineage>
        <taxon>Bacteria</taxon>
        <taxon>Pseudomonadati</taxon>
        <taxon>Pseudomonadota</taxon>
        <taxon>Gammaproteobacteria</taxon>
        <taxon>Methylococcales</taxon>
        <taxon>Methylococcaceae</taxon>
        <taxon>Methylobacter</taxon>
    </lineage>
</organism>
<dbReference type="InterPro" id="IPR029044">
    <property type="entry name" value="Nucleotide-diphossugar_trans"/>
</dbReference>
<evidence type="ECO:0008006" key="3">
    <source>
        <dbReference type="Google" id="ProtNLM"/>
    </source>
</evidence>
<comment type="caution">
    <text evidence="1">The sequence shown here is derived from an EMBL/GenBank/DDBJ whole genome shotgun (WGS) entry which is preliminary data.</text>
</comment>
<reference evidence="1 2" key="1">
    <citation type="submission" date="2018-02" db="EMBL/GenBank/DDBJ databases">
        <title>Subsurface microbial communities from deep shales in Ohio and West Virginia, USA.</title>
        <authorList>
            <person name="Wrighton K."/>
        </authorList>
    </citation>
    <scope>NUCLEOTIDE SEQUENCE [LARGE SCALE GENOMIC DNA]</scope>
    <source>
        <strain evidence="1 2">OWC-G53F</strain>
    </source>
</reference>
<proteinExistence type="predicted"/>
<accession>A0A2S6H2B7</accession>
<gene>
    <name evidence="1" type="ORF">B0F88_107105</name>
</gene>
<dbReference type="AlphaFoldDB" id="A0A2S6H2B7"/>
<protein>
    <recommendedName>
        <fullName evidence="3">Glycosyl transferase family 2</fullName>
    </recommendedName>
</protein>
<evidence type="ECO:0000313" key="1">
    <source>
        <dbReference type="EMBL" id="PPK71581.1"/>
    </source>
</evidence>
<dbReference type="Gene3D" id="3.90.550.10">
    <property type="entry name" value="Spore Coat Polysaccharide Biosynthesis Protein SpsA, Chain A"/>
    <property type="match status" value="1"/>
</dbReference>
<evidence type="ECO:0000313" key="2">
    <source>
        <dbReference type="Proteomes" id="UP000238071"/>
    </source>
</evidence>
<sequence length="298" mass="34070">MKPLSISLLLPTRGRPFLVDRLLRSIGETTSHLNRVEVILYVDNDDTGSHHLDSHDVHVVRIIGPSLSMGGYNSACLAQARGDIIILSNDDMVIGTYGWDEKIAELDASIPDKVYLAYCNDLFKKGNLCTFPILSRRTCDLLVEPYPNEYQGAFIDYHLLDIFKRLQHAGFDRIRYLDDVVFEHLHYRTGKAPFDETYGNRGRFADDTAFLALIESRRESASYLLRVLSGNTQAKYVPNPRAKKPSPSSLFGAIASFSRDLLMDRDLPLCWRTYLWAWFIGRYMAGRGLLWPFIRKQN</sequence>
<dbReference type="SUPFAM" id="SSF53448">
    <property type="entry name" value="Nucleotide-diphospho-sugar transferases"/>
    <property type="match status" value="1"/>
</dbReference>
<name>A0A2S6H2B7_9GAMM</name>
<dbReference type="Proteomes" id="UP000238071">
    <property type="component" value="Unassembled WGS sequence"/>
</dbReference>